<reference evidence="2 3" key="1">
    <citation type="journal article" date="2011" name="Cell">
        <title>Insight into structure and assembly of the nuclear pore complex by utilizing the genome of a eukaryotic thermophile.</title>
        <authorList>
            <person name="Amlacher S."/>
            <person name="Sarges P."/>
            <person name="Flemming D."/>
            <person name="van Noort V."/>
            <person name="Kunze R."/>
            <person name="Devos D.P."/>
            <person name="Arumugam M."/>
            <person name="Bork P."/>
            <person name="Hurt E."/>
        </authorList>
    </citation>
    <scope>NUCLEOTIDE SEQUENCE [LARGE SCALE GENOMIC DNA]</scope>
    <source>
        <strain evidence="3">DSM 1495 / CBS 144.50 / IMI 039719</strain>
    </source>
</reference>
<dbReference type="KEGG" id="cthr:CTHT_0020510"/>
<feature type="compositionally biased region" description="Basic and acidic residues" evidence="1">
    <location>
        <begin position="112"/>
        <end position="133"/>
    </location>
</feature>
<evidence type="ECO:0000313" key="2">
    <source>
        <dbReference type="EMBL" id="EGS22507.1"/>
    </source>
</evidence>
<feature type="region of interest" description="Disordered" evidence="1">
    <location>
        <begin position="82"/>
        <end position="133"/>
    </location>
</feature>
<dbReference type="HOGENOM" id="CLU_134174_0_0_1"/>
<proteinExistence type="predicted"/>
<evidence type="ECO:0000313" key="3">
    <source>
        <dbReference type="Proteomes" id="UP000008066"/>
    </source>
</evidence>
<dbReference type="STRING" id="759272.G0S3C4"/>
<feature type="compositionally biased region" description="Basic and acidic residues" evidence="1">
    <location>
        <begin position="90"/>
        <end position="99"/>
    </location>
</feature>
<dbReference type="Proteomes" id="UP000008066">
    <property type="component" value="Unassembled WGS sequence"/>
</dbReference>
<keyword evidence="3" id="KW-1185">Reference proteome</keyword>
<evidence type="ECO:0000256" key="1">
    <source>
        <dbReference type="SAM" id="MobiDB-lite"/>
    </source>
</evidence>
<dbReference type="EMBL" id="GL988040">
    <property type="protein sequence ID" value="EGS22507.1"/>
    <property type="molecule type" value="Genomic_DNA"/>
</dbReference>
<name>G0S3C4_CHATD</name>
<dbReference type="RefSeq" id="XP_006692526.1">
    <property type="nucleotide sequence ID" value="XM_006692463.1"/>
</dbReference>
<dbReference type="AlphaFoldDB" id="G0S3C4"/>
<dbReference type="OrthoDB" id="3519400at2759"/>
<dbReference type="GeneID" id="18256089"/>
<organism evidence="3">
    <name type="scientific">Chaetomium thermophilum (strain DSM 1495 / CBS 144.50 / IMI 039719)</name>
    <name type="common">Thermochaetoides thermophila</name>
    <dbReference type="NCBI Taxonomy" id="759272"/>
    <lineage>
        <taxon>Eukaryota</taxon>
        <taxon>Fungi</taxon>
        <taxon>Dikarya</taxon>
        <taxon>Ascomycota</taxon>
        <taxon>Pezizomycotina</taxon>
        <taxon>Sordariomycetes</taxon>
        <taxon>Sordariomycetidae</taxon>
        <taxon>Sordariales</taxon>
        <taxon>Chaetomiaceae</taxon>
        <taxon>Thermochaetoides</taxon>
    </lineage>
</organism>
<accession>G0S3C4</accession>
<sequence length="133" mass="15470">MTTSQTPTPESTPKPCAFDTLYIIPDPDTPINLTPEAMTLPDEIAPCSGPYSWMVSTVIEDNDLMFGGKPLCAWYEEDRRIMGLVDEEETRGRSRERTPPRSVPNKRRHHRKEEQRREVQETREVEPEKREKE</sequence>
<protein>
    <submittedName>
        <fullName evidence="2">Uncharacterized protein</fullName>
    </submittedName>
</protein>
<gene>
    <name evidence="2" type="ORF">CTHT_0020510</name>
</gene>